<keyword evidence="1" id="KW-0547">Nucleotide-binding</keyword>
<dbReference type="CDD" id="cd00081">
    <property type="entry name" value="Hint"/>
    <property type="match status" value="1"/>
</dbReference>
<dbReference type="EMBL" id="QKYT01000041">
    <property type="protein sequence ID" value="RIA96671.1"/>
    <property type="molecule type" value="Genomic_DNA"/>
</dbReference>
<dbReference type="AlphaFoldDB" id="A0A397TNQ2"/>
<proteinExistence type="predicted"/>
<accession>A0A397TNQ2</accession>
<protein>
    <submittedName>
        <fullName evidence="4">Hint module-domain-containing protein</fullName>
    </submittedName>
</protein>
<dbReference type="InterPro" id="IPR001767">
    <property type="entry name" value="Hedgehog_Hint"/>
</dbReference>
<dbReference type="InterPro" id="IPR027417">
    <property type="entry name" value="P-loop_NTPase"/>
</dbReference>
<dbReference type="PANTHER" id="PTHR10903">
    <property type="entry name" value="GTPASE, IMAP FAMILY MEMBER-RELATED"/>
    <property type="match status" value="1"/>
</dbReference>
<dbReference type="OrthoDB" id="8954335at2759"/>
<evidence type="ECO:0000313" key="5">
    <source>
        <dbReference type="Proteomes" id="UP000265703"/>
    </source>
</evidence>
<dbReference type="Pfam" id="PF04548">
    <property type="entry name" value="AIG1"/>
    <property type="match status" value="1"/>
</dbReference>
<sequence>MTLELRSRITDPYSIAPAILIVGKTGSGKSTLANMLFKEDKFLTSNHSDSGTQICQSALIFLNDNEYNLVDTPGIFDTNRPDDEVLNEIAKSIVQCSYGIRAIIFVIAWGKYTLEQQITTDKILEFLGQEESCRHIIVVFTKCRKNQTEDRFVMEEDFNDVLKSFLNKVGNRWVISPDLEIFDKPNDPVVERHMNDLKHFIKLMPKPYTTALFERVKIAREEKLREIEAREKESGTDKTAEKTNAGVKQAKEEFKKEGGGCFSLHSKVILASSKRIEVSQLSIGDKVCCGEKDGKLIFSEIYAIVHADDQTMTQYQRIDYLNTDGTEGTLRLTPKHHLFVSQGKTIFAEDVQAYVTKLLLFNGEKLIPVIPHRVAKEWELGYIAPFTKNGKIVVDEILCSCYAVAPPYQEIINFAMIPFRFYSWIMPIPNCEKEIHPYLRYLKHGQWFLEQLDYYNAIIKRSS</sequence>
<name>A0A397TNQ2_9GLOM</name>
<dbReference type="PANTHER" id="PTHR10903:SF184">
    <property type="entry name" value="GTP-BINDING PROTEIN A"/>
    <property type="match status" value="1"/>
</dbReference>
<dbReference type="Gene3D" id="3.40.50.300">
    <property type="entry name" value="P-loop containing nucleotide triphosphate hydrolases"/>
    <property type="match status" value="1"/>
</dbReference>
<dbReference type="SMART" id="SM00306">
    <property type="entry name" value="HintN"/>
    <property type="match status" value="1"/>
</dbReference>
<dbReference type="InterPro" id="IPR006703">
    <property type="entry name" value="G_AIG1"/>
</dbReference>
<evidence type="ECO:0000256" key="1">
    <source>
        <dbReference type="ARBA" id="ARBA00022741"/>
    </source>
</evidence>
<reference evidence="4 5" key="1">
    <citation type="submission" date="2018-06" db="EMBL/GenBank/DDBJ databases">
        <title>Comparative genomics reveals the genomic features of Rhizophagus irregularis, R. cerebriforme, R. diaphanum and Gigaspora rosea, and their symbiotic lifestyle signature.</title>
        <authorList>
            <person name="Morin E."/>
            <person name="San Clemente H."/>
            <person name="Chen E.C.H."/>
            <person name="De La Providencia I."/>
            <person name="Hainaut M."/>
            <person name="Kuo A."/>
            <person name="Kohler A."/>
            <person name="Murat C."/>
            <person name="Tang N."/>
            <person name="Roy S."/>
            <person name="Loubradou J."/>
            <person name="Henrissat B."/>
            <person name="Grigoriev I.V."/>
            <person name="Corradi N."/>
            <person name="Roux C."/>
            <person name="Martin F.M."/>
        </authorList>
    </citation>
    <scope>NUCLEOTIDE SEQUENCE [LARGE SCALE GENOMIC DNA]</scope>
    <source>
        <strain evidence="4 5">DAOM 227022</strain>
    </source>
</reference>
<dbReference type="GO" id="GO:0016540">
    <property type="term" value="P:protein autoprocessing"/>
    <property type="evidence" value="ECO:0007669"/>
    <property type="project" value="InterPro"/>
</dbReference>
<evidence type="ECO:0000256" key="2">
    <source>
        <dbReference type="ARBA" id="ARBA00023134"/>
    </source>
</evidence>
<dbReference type="InterPro" id="IPR045058">
    <property type="entry name" value="GIMA/IAN/Toc"/>
</dbReference>
<dbReference type="InterPro" id="IPR003587">
    <property type="entry name" value="Hint_dom_N"/>
</dbReference>
<gene>
    <name evidence="4" type="ORF">C1645_754356</name>
</gene>
<dbReference type="SUPFAM" id="SSF51294">
    <property type="entry name" value="Hedgehog/intein (Hint) domain"/>
    <property type="match status" value="1"/>
</dbReference>
<dbReference type="PROSITE" id="PS51720">
    <property type="entry name" value="G_AIG1"/>
    <property type="match status" value="1"/>
</dbReference>
<dbReference type="Gene3D" id="2.170.16.10">
    <property type="entry name" value="Hedgehog/Intein (Hint) domain"/>
    <property type="match status" value="1"/>
</dbReference>
<evidence type="ECO:0000259" key="3">
    <source>
        <dbReference type="PROSITE" id="PS51720"/>
    </source>
</evidence>
<dbReference type="SUPFAM" id="SSF52540">
    <property type="entry name" value="P-loop containing nucleoside triphosphate hydrolases"/>
    <property type="match status" value="1"/>
</dbReference>
<dbReference type="GO" id="GO:0005525">
    <property type="term" value="F:GTP binding"/>
    <property type="evidence" value="ECO:0007669"/>
    <property type="project" value="UniProtKB-KW"/>
</dbReference>
<keyword evidence="5" id="KW-1185">Reference proteome</keyword>
<keyword evidence="2" id="KW-0342">GTP-binding</keyword>
<dbReference type="Pfam" id="PF01079">
    <property type="entry name" value="Hint"/>
    <property type="match status" value="1"/>
</dbReference>
<comment type="caution">
    <text evidence="4">The sequence shown here is derived from an EMBL/GenBank/DDBJ whole genome shotgun (WGS) entry which is preliminary data.</text>
</comment>
<feature type="domain" description="AIG1-type G" evidence="3">
    <location>
        <begin position="14"/>
        <end position="217"/>
    </location>
</feature>
<evidence type="ECO:0000313" key="4">
    <source>
        <dbReference type="EMBL" id="RIA96671.1"/>
    </source>
</evidence>
<dbReference type="STRING" id="658196.A0A397TNQ2"/>
<dbReference type="Proteomes" id="UP000265703">
    <property type="component" value="Unassembled WGS sequence"/>
</dbReference>
<organism evidence="4 5">
    <name type="scientific">Glomus cerebriforme</name>
    <dbReference type="NCBI Taxonomy" id="658196"/>
    <lineage>
        <taxon>Eukaryota</taxon>
        <taxon>Fungi</taxon>
        <taxon>Fungi incertae sedis</taxon>
        <taxon>Mucoromycota</taxon>
        <taxon>Glomeromycotina</taxon>
        <taxon>Glomeromycetes</taxon>
        <taxon>Glomerales</taxon>
        <taxon>Glomeraceae</taxon>
        <taxon>Glomus</taxon>
    </lineage>
</organism>
<dbReference type="InterPro" id="IPR036844">
    <property type="entry name" value="Hint_dom_sf"/>
</dbReference>